<dbReference type="RefSeq" id="WP_369151640.1">
    <property type="nucleotide sequence ID" value="NZ_OZ156463.1"/>
</dbReference>
<comment type="similarity">
    <text evidence="1 2">Belongs to the RTX toxin acyltransferase family.</text>
</comment>
<sequence>MAFEKINEKTYMETLGNAFWLARQSKLHCEHYSICGFFSRVSEGVLLGQYKLIRNSNDMPLAFAVWAKVNNETLDKLLHSDHKITANEWNNGDNIFFLEFICPFKHIFQFNREVREVVPNKAKMYALRVKVVKDENNMYIAHRRTMALVNNLYKS</sequence>
<protein>
    <recommendedName>
        <fullName evidence="2">RTX toxin-activating lysine-acyltransferase</fullName>
        <ecNumber evidence="2">2.3.1.-</ecNumber>
    </recommendedName>
</protein>
<evidence type="ECO:0000313" key="3">
    <source>
        <dbReference type="EMBL" id="NYT26495.1"/>
    </source>
</evidence>
<gene>
    <name evidence="3" type="ORF">H0A76_00390</name>
</gene>
<name>A0A853F3U7_9GAMM</name>
<dbReference type="GO" id="GO:0005737">
    <property type="term" value="C:cytoplasm"/>
    <property type="evidence" value="ECO:0007669"/>
    <property type="project" value="UniProtKB-SubCell"/>
</dbReference>
<accession>A0A853F3U7</accession>
<dbReference type="EC" id="2.3.1.-" evidence="2"/>
<evidence type="ECO:0000256" key="1">
    <source>
        <dbReference type="ARBA" id="ARBA00005686"/>
    </source>
</evidence>
<dbReference type="EMBL" id="JACCHT010000001">
    <property type="protein sequence ID" value="NYT26495.1"/>
    <property type="molecule type" value="Genomic_DNA"/>
</dbReference>
<dbReference type="Pfam" id="PF02794">
    <property type="entry name" value="HlyC"/>
    <property type="match status" value="1"/>
</dbReference>
<comment type="subcellular location">
    <subcellularLocation>
        <location evidence="2">Cytoplasm</location>
    </subcellularLocation>
</comment>
<dbReference type="InterPro" id="IPR003996">
    <property type="entry name" value="RTX_toxin-activating_protC_bac"/>
</dbReference>
<comment type="function">
    <text evidence="2">Involved in fatty acylation of protoxin at internal lysine residues, thereby converting it to the active toxin.</text>
</comment>
<dbReference type="GO" id="GO:0016746">
    <property type="term" value="F:acyltransferase activity"/>
    <property type="evidence" value="ECO:0007669"/>
    <property type="project" value="UniProtKB-UniRule"/>
</dbReference>
<keyword evidence="2 3" id="KW-0012">Acyltransferase</keyword>
<keyword evidence="2 3" id="KW-0808">Transferase</keyword>
<dbReference type="PRINTS" id="PR01489">
    <property type="entry name" value="RTXTOXINC"/>
</dbReference>
<proteinExistence type="inferred from homology"/>
<evidence type="ECO:0000256" key="2">
    <source>
        <dbReference type="RuleBase" id="RU368102"/>
    </source>
</evidence>
<keyword evidence="2" id="KW-0963">Cytoplasm</keyword>
<keyword evidence="2" id="KW-0204">Cytolysis</keyword>
<dbReference type="Proteomes" id="UP000568751">
    <property type="component" value="Unassembled WGS sequence"/>
</dbReference>
<evidence type="ECO:0000313" key="4">
    <source>
        <dbReference type="Proteomes" id="UP000568751"/>
    </source>
</evidence>
<reference evidence="3 4" key="1">
    <citation type="submission" date="2020-05" db="EMBL/GenBank/DDBJ databases">
        <title>Horizontal transmission and recombination maintain forever young bacterial symbiont genomes.</title>
        <authorList>
            <person name="Russell S.L."/>
            <person name="Pepper-Tunick E."/>
            <person name="Svedberg J."/>
            <person name="Byrne A."/>
            <person name="Ruelas Castillo J."/>
            <person name="Vollmers C."/>
            <person name="Beinart R.A."/>
            <person name="Corbett-Detig R."/>
        </authorList>
    </citation>
    <scope>NUCLEOTIDE SEQUENCE [LARGE SCALE GENOMIC DNA]</scope>
    <source>
        <strain evidence="3">455</strain>
    </source>
</reference>
<organism evidence="3 4">
    <name type="scientific">Candidatus Thiodubiliella endoseptemdiera</name>
    <dbReference type="NCBI Taxonomy" id="2738886"/>
    <lineage>
        <taxon>Bacteria</taxon>
        <taxon>Pseudomonadati</taxon>
        <taxon>Pseudomonadota</taxon>
        <taxon>Gammaproteobacteria</taxon>
        <taxon>Candidatus Pseudothioglobaceae</taxon>
        <taxon>Candidatus Thiodubiliella</taxon>
    </lineage>
</organism>
<comment type="caution">
    <text evidence="3">The sequence shown here is derived from an EMBL/GenBank/DDBJ whole genome shotgun (WGS) entry which is preliminary data.</text>
</comment>
<dbReference type="AlphaFoldDB" id="A0A853F3U7"/>
<dbReference type="GO" id="GO:0009404">
    <property type="term" value="P:toxin metabolic process"/>
    <property type="evidence" value="ECO:0007669"/>
    <property type="project" value="UniProtKB-UniRule"/>
</dbReference>
<dbReference type="GO" id="GO:0031640">
    <property type="term" value="P:killing of cells of another organism"/>
    <property type="evidence" value="ECO:0007669"/>
    <property type="project" value="UniProtKB-KW"/>
</dbReference>